<dbReference type="EC" id="4.3.1.19" evidence="4"/>
<dbReference type="CDD" id="cd01562">
    <property type="entry name" value="Thr-dehyd"/>
    <property type="match status" value="1"/>
</dbReference>
<evidence type="ECO:0000256" key="8">
    <source>
        <dbReference type="ARBA" id="ARBA00031427"/>
    </source>
</evidence>
<organism evidence="10 11">
    <name type="scientific">Jiangella alba</name>
    <dbReference type="NCBI Taxonomy" id="561176"/>
    <lineage>
        <taxon>Bacteria</taxon>
        <taxon>Bacillati</taxon>
        <taxon>Actinomycetota</taxon>
        <taxon>Actinomycetes</taxon>
        <taxon>Jiangellales</taxon>
        <taxon>Jiangellaceae</taxon>
        <taxon>Jiangella</taxon>
    </lineage>
</organism>
<protein>
    <recommendedName>
        <fullName evidence="4">threonine ammonia-lyase</fullName>
        <ecNumber evidence="4">4.3.1.19</ecNumber>
    </recommendedName>
    <alternativeName>
        <fullName evidence="8">Threonine deaminase</fullName>
    </alternativeName>
</protein>
<evidence type="ECO:0000256" key="1">
    <source>
        <dbReference type="ARBA" id="ARBA00001274"/>
    </source>
</evidence>
<keyword evidence="6" id="KW-0456">Lyase</keyword>
<evidence type="ECO:0000256" key="5">
    <source>
        <dbReference type="ARBA" id="ARBA00022898"/>
    </source>
</evidence>
<feature type="domain" description="Tryptophan synthase beta chain-like PALP" evidence="9">
    <location>
        <begin position="26"/>
        <end position="304"/>
    </location>
</feature>
<evidence type="ECO:0000313" key="10">
    <source>
        <dbReference type="EMBL" id="SEF09562.1"/>
    </source>
</evidence>
<dbReference type="STRING" id="561176.SAMN04488561_3816"/>
<sequence length="321" mass="33031">MDDAPGLVGLDDVRAAARRLDGVAVRTPLIPAAWSGGDLWLKPEGLQATGAFKLRGAFNAVALLDDDARKRGVVTHSSGNHAQALAWAAREQGIAATVVMPDAAAPVKVAATRALGAEVVMVPPPERDSRVRELVAERGLTFVSPFDDARVIAGGGTVGLEIAADRPDAGTVLVPVGGGGLISGIGVAVKALAPGTRVVGVEPELAADARDSLARGERVAWDPADTYRTIADGVRLPVVGELTWEHIRRHVDEIVTVPEDAILAAMRLLALRGRVVAEPTGALTTAAFLAEPARFGRAVAVVSGGNADPAQLARVLTSPGA</sequence>
<dbReference type="InterPro" id="IPR050147">
    <property type="entry name" value="Ser/Thr_Dehydratase"/>
</dbReference>
<evidence type="ECO:0000256" key="3">
    <source>
        <dbReference type="ARBA" id="ARBA00010869"/>
    </source>
</evidence>
<dbReference type="GO" id="GO:0006567">
    <property type="term" value="P:L-threonine catabolic process"/>
    <property type="evidence" value="ECO:0007669"/>
    <property type="project" value="TreeGrafter"/>
</dbReference>
<dbReference type="Proteomes" id="UP000181980">
    <property type="component" value="Unassembled WGS sequence"/>
</dbReference>
<evidence type="ECO:0000259" key="9">
    <source>
        <dbReference type="Pfam" id="PF00291"/>
    </source>
</evidence>
<dbReference type="FunFam" id="3.40.50.1100:FF:000007">
    <property type="entry name" value="L-threonine dehydratase catabolic TdcB"/>
    <property type="match status" value="1"/>
</dbReference>
<dbReference type="EMBL" id="FNUC01000004">
    <property type="protein sequence ID" value="SEF09562.1"/>
    <property type="molecule type" value="Genomic_DNA"/>
</dbReference>
<comment type="catalytic activity">
    <reaction evidence="1">
        <text>L-threonine = 2-oxobutanoate + NH4(+)</text>
        <dbReference type="Rhea" id="RHEA:22108"/>
        <dbReference type="ChEBI" id="CHEBI:16763"/>
        <dbReference type="ChEBI" id="CHEBI:28938"/>
        <dbReference type="ChEBI" id="CHEBI:57926"/>
        <dbReference type="EC" id="4.3.1.19"/>
    </reaction>
</comment>
<evidence type="ECO:0000256" key="2">
    <source>
        <dbReference type="ARBA" id="ARBA00001933"/>
    </source>
</evidence>
<evidence type="ECO:0000313" key="11">
    <source>
        <dbReference type="Proteomes" id="UP000181980"/>
    </source>
</evidence>
<dbReference type="SUPFAM" id="SSF53686">
    <property type="entry name" value="Tryptophan synthase beta subunit-like PLP-dependent enzymes"/>
    <property type="match status" value="1"/>
</dbReference>
<dbReference type="RefSeq" id="WP_069114908.1">
    <property type="nucleotide sequence ID" value="NZ_FNUC01000004.1"/>
</dbReference>
<evidence type="ECO:0000256" key="7">
    <source>
        <dbReference type="ARBA" id="ARBA00025527"/>
    </source>
</evidence>
<dbReference type="AlphaFoldDB" id="A0A1H5P6E7"/>
<dbReference type="Pfam" id="PF00291">
    <property type="entry name" value="PALP"/>
    <property type="match status" value="1"/>
</dbReference>
<name>A0A1H5P6E7_9ACTN</name>
<keyword evidence="5" id="KW-0663">Pyridoxal phosphate</keyword>
<comment type="similarity">
    <text evidence="3">Belongs to the serine/threonine dehydratase family.</text>
</comment>
<dbReference type="OrthoDB" id="9811476at2"/>
<dbReference type="PANTHER" id="PTHR48078">
    <property type="entry name" value="THREONINE DEHYDRATASE, MITOCHONDRIAL-RELATED"/>
    <property type="match status" value="1"/>
</dbReference>
<evidence type="ECO:0000256" key="4">
    <source>
        <dbReference type="ARBA" id="ARBA00012096"/>
    </source>
</evidence>
<comment type="function">
    <text evidence="7">Catalyzes the anaerobic formation of alpha-ketobutyrate and ammonia from threonine in a two-step reaction. The first step involved a dehydration of threonine and a production of enamine intermediates (aminocrotonate), which tautomerizes to its imine form (iminobutyrate). Both intermediates are unstable and short-lived. The second step is the nonenzymatic hydrolysis of the enamine/imine intermediates to form 2-ketobutyrate and free ammonia. In the low water environment of the cell, the second step is accelerated by RidA.</text>
</comment>
<keyword evidence="11" id="KW-1185">Reference proteome</keyword>
<dbReference type="PROSITE" id="PS00165">
    <property type="entry name" value="DEHYDRATASE_SER_THR"/>
    <property type="match status" value="1"/>
</dbReference>
<dbReference type="GO" id="GO:0009097">
    <property type="term" value="P:isoleucine biosynthetic process"/>
    <property type="evidence" value="ECO:0007669"/>
    <property type="project" value="TreeGrafter"/>
</dbReference>
<dbReference type="InterPro" id="IPR001926">
    <property type="entry name" value="TrpB-like_PALP"/>
</dbReference>
<accession>A0A1H5P6E7</accession>
<dbReference type="GO" id="GO:0003941">
    <property type="term" value="F:L-serine ammonia-lyase activity"/>
    <property type="evidence" value="ECO:0007669"/>
    <property type="project" value="TreeGrafter"/>
</dbReference>
<dbReference type="FunFam" id="3.40.50.1100:FF:000005">
    <property type="entry name" value="Threonine dehydratase catabolic"/>
    <property type="match status" value="1"/>
</dbReference>
<dbReference type="GO" id="GO:0006565">
    <property type="term" value="P:L-serine catabolic process"/>
    <property type="evidence" value="ECO:0007669"/>
    <property type="project" value="TreeGrafter"/>
</dbReference>
<dbReference type="InterPro" id="IPR000634">
    <property type="entry name" value="Ser/Thr_deHydtase_PyrdxlP-BS"/>
</dbReference>
<proteinExistence type="inferred from homology"/>
<comment type="cofactor">
    <cofactor evidence="2">
        <name>pyridoxal 5'-phosphate</name>
        <dbReference type="ChEBI" id="CHEBI:597326"/>
    </cofactor>
</comment>
<dbReference type="GO" id="GO:0030170">
    <property type="term" value="F:pyridoxal phosphate binding"/>
    <property type="evidence" value="ECO:0007669"/>
    <property type="project" value="InterPro"/>
</dbReference>
<gene>
    <name evidence="10" type="ORF">SAMN04488561_3816</name>
</gene>
<dbReference type="GO" id="GO:0004794">
    <property type="term" value="F:threonine deaminase activity"/>
    <property type="evidence" value="ECO:0007669"/>
    <property type="project" value="UniProtKB-EC"/>
</dbReference>
<evidence type="ECO:0000256" key="6">
    <source>
        <dbReference type="ARBA" id="ARBA00023239"/>
    </source>
</evidence>
<dbReference type="Gene3D" id="3.40.50.1100">
    <property type="match status" value="2"/>
</dbReference>
<dbReference type="PANTHER" id="PTHR48078:SF6">
    <property type="entry name" value="L-THREONINE DEHYDRATASE CATABOLIC TDCB"/>
    <property type="match status" value="1"/>
</dbReference>
<dbReference type="InterPro" id="IPR036052">
    <property type="entry name" value="TrpB-like_PALP_sf"/>
</dbReference>
<reference evidence="11" key="1">
    <citation type="submission" date="2016-10" db="EMBL/GenBank/DDBJ databases">
        <authorList>
            <person name="Varghese N."/>
            <person name="Submissions S."/>
        </authorList>
    </citation>
    <scope>NUCLEOTIDE SEQUENCE [LARGE SCALE GENOMIC DNA]</scope>
    <source>
        <strain evidence="11">DSM 45237</strain>
    </source>
</reference>